<organism evidence="1 2">
    <name type="scientific">Tupaia chinensis</name>
    <name type="common">Chinese tree shrew</name>
    <name type="synonym">Tupaia belangeri chinensis</name>
    <dbReference type="NCBI Taxonomy" id="246437"/>
    <lineage>
        <taxon>Eukaryota</taxon>
        <taxon>Metazoa</taxon>
        <taxon>Chordata</taxon>
        <taxon>Craniata</taxon>
        <taxon>Vertebrata</taxon>
        <taxon>Euteleostomi</taxon>
        <taxon>Mammalia</taxon>
        <taxon>Eutheria</taxon>
        <taxon>Euarchontoglires</taxon>
        <taxon>Scandentia</taxon>
        <taxon>Tupaiidae</taxon>
        <taxon>Tupaia</taxon>
    </lineage>
</organism>
<dbReference type="Gene3D" id="2.130.10.10">
    <property type="entry name" value="YVTN repeat-like/Quinoprotein amine dehydrogenase"/>
    <property type="match status" value="1"/>
</dbReference>
<protein>
    <submittedName>
        <fullName evidence="1">WD repeat-containing protein 92</fullName>
    </submittedName>
</protein>
<evidence type="ECO:0000313" key="2">
    <source>
        <dbReference type="Proteomes" id="UP000011518"/>
    </source>
</evidence>
<dbReference type="InParanoid" id="L9KJ20"/>
<dbReference type="AlphaFoldDB" id="L9KJ20"/>
<proteinExistence type="predicted"/>
<dbReference type="Proteomes" id="UP000011518">
    <property type="component" value="Unassembled WGS sequence"/>
</dbReference>
<sequence length="173" mass="19777">MSAFETPQIIAHIQKGLNYTVFDWKWVPCSAKFGTTGNSARGTSIIQLYEIQHGELSCFGRLKRPNPLNVEHLEAMPHWLQEYNHHIRKEMTAPECARPTYQRPGLAACHQTREEVFIVQLAEHMGVIGYHNGDLFHHLASSPFPQQQLLPRLQTRLSKEKSHCSSVPMHTPT</sequence>
<reference evidence="2" key="1">
    <citation type="submission" date="2012-07" db="EMBL/GenBank/DDBJ databases">
        <title>Genome of the Chinese tree shrew, a rising model animal genetically related to primates.</title>
        <authorList>
            <person name="Zhang G."/>
            <person name="Fan Y."/>
            <person name="Yao Y."/>
            <person name="Huang Z."/>
        </authorList>
    </citation>
    <scope>NUCLEOTIDE SEQUENCE [LARGE SCALE GENOMIC DNA]</scope>
</reference>
<evidence type="ECO:0000313" key="1">
    <source>
        <dbReference type="EMBL" id="ELW62469.1"/>
    </source>
</evidence>
<reference evidence="2" key="2">
    <citation type="journal article" date="2013" name="Nat. Commun.">
        <title>Genome of the Chinese tree shrew.</title>
        <authorList>
            <person name="Fan Y."/>
            <person name="Huang Z.Y."/>
            <person name="Cao C.C."/>
            <person name="Chen C.S."/>
            <person name="Chen Y.X."/>
            <person name="Fan D.D."/>
            <person name="He J."/>
            <person name="Hou H.L."/>
            <person name="Hu L."/>
            <person name="Hu X.T."/>
            <person name="Jiang X.T."/>
            <person name="Lai R."/>
            <person name="Lang Y.S."/>
            <person name="Liang B."/>
            <person name="Liao S.G."/>
            <person name="Mu D."/>
            <person name="Ma Y.Y."/>
            <person name="Niu Y.Y."/>
            <person name="Sun X.Q."/>
            <person name="Xia J.Q."/>
            <person name="Xiao J."/>
            <person name="Xiong Z.Q."/>
            <person name="Xu L."/>
            <person name="Yang L."/>
            <person name="Zhang Y."/>
            <person name="Zhao W."/>
            <person name="Zhao X.D."/>
            <person name="Zheng Y.T."/>
            <person name="Zhou J.M."/>
            <person name="Zhu Y.B."/>
            <person name="Zhang G.J."/>
            <person name="Wang J."/>
            <person name="Yao Y.G."/>
        </authorList>
    </citation>
    <scope>NUCLEOTIDE SEQUENCE [LARGE SCALE GENOMIC DNA]</scope>
</reference>
<name>L9KJ20_TUPCH</name>
<accession>L9KJ20</accession>
<keyword evidence="2" id="KW-1185">Reference proteome</keyword>
<dbReference type="InterPro" id="IPR015943">
    <property type="entry name" value="WD40/YVTN_repeat-like_dom_sf"/>
</dbReference>
<gene>
    <name evidence="1" type="ORF">TREES_T100010845</name>
</gene>
<dbReference type="EMBL" id="KB320813">
    <property type="protein sequence ID" value="ELW62469.1"/>
    <property type="molecule type" value="Genomic_DNA"/>
</dbReference>
<dbReference type="STRING" id="246437.L9KJ20"/>